<dbReference type="FunFam" id="3.40.30.10:FF:000013">
    <property type="entry name" value="Blast:Protein SCO1 homolog, mitochondrial"/>
    <property type="match status" value="1"/>
</dbReference>
<keyword evidence="2" id="KW-0186">Copper</keyword>
<evidence type="ECO:0000256" key="4">
    <source>
        <dbReference type="SAM" id="Phobius"/>
    </source>
</evidence>
<dbReference type="InterPro" id="IPR003782">
    <property type="entry name" value="SCO1/SenC"/>
</dbReference>
<keyword evidence="3" id="KW-1015">Disulfide bond</keyword>
<dbReference type="PANTHER" id="PTHR12151:SF25">
    <property type="entry name" value="LINALOOL DEHYDRATASE_ISOMERASE DOMAIN-CONTAINING PROTEIN"/>
    <property type="match status" value="1"/>
</dbReference>
<comment type="similarity">
    <text evidence="1">Belongs to the SCO1/2 family.</text>
</comment>
<dbReference type="SUPFAM" id="SSF52833">
    <property type="entry name" value="Thioredoxin-like"/>
    <property type="match status" value="1"/>
</dbReference>
<dbReference type="Gene3D" id="3.40.30.10">
    <property type="entry name" value="Glutaredoxin"/>
    <property type="match status" value="1"/>
</dbReference>
<feature type="disulfide bond" description="Redox-active" evidence="3">
    <location>
        <begin position="75"/>
        <end position="79"/>
    </location>
</feature>
<keyword evidence="2" id="KW-0479">Metal-binding</keyword>
<dbReference type="Pfam" id="PF02630">
    <property type="entry name" value="SCO1-SenC"/>
    <property type="match status" value="1"/>
</dbReference>
<dbReference type="RefSeq" id="WP_130255940.1">
    <property type="nucleotide sequence ID" value="NZ_PPSX01000045.1"/>
</dbReference>
<feature type="binding site" evidence="2">
    <location>
        <position position="75"/>
    </location>
    <ligand>
        <name>Cu cation</name>
        <dbReference type="ChEBI" id="CHEBI:23378"/>
    </ligand>
</feature>
<keyword evidence="4" id="KW-1133">Transmembrane helix</keyword>
<dbReference type="AlphaFoldDB" id="A0A4Q7ILV3"/>
<organism evidence="5 6">
    <name type="scientific">Pseudoalteromonas phenolica</name>
    <dbReference type="NCBI Taxonomy" id="161398"/>
    <lineage>
        <taxon>Bacteria</taxon>
        <taxon>Pseudomonadati</taxon>
        <taxon>Pseudomonadota</taxon>
        <taxon>Gammaproteobacteria</taxon>
        <taxon>Alteromonadales</taxon>
        <taxon>Pseudoalteromonadaceae</taxon>
        <taxon>Pseudoalteromonas</taxon>
    </lineage>
</organism>
<evidence type="ECO:0000313" key="5">
    <source>
        <dbReference type="EMBL" id="RZQ52655.1"/>
    </source>
</evidence>
<evidence type="ECO:0000256" key="1">
    <source>
        <dbReference type="ARBA" id="ARBA00010996"/>
    </source>
</evidence>
<feature type="binding site" evidence="2">
    <location>
        <position position="79"/>
    </location>
    <ligand>
        <name>Cu cation</name>
        <dbReference type="ChEBI" id="CHEBI:23378"/>
    </ligand>
</feature>
<feature type="transmembrane region" description="Helical" evidence="4">
    <location>
        <begin position="7"/>
        <end position="27"/>
    </location>
</feature>
<name>A0A4Q7ILV3_9GAMM</name>
<evidence type="ECO:0000313" key="6">
    <source>
        <dbReference type="Proteomes" id="UP000291338"/>
    </source>
</evidence>
<dbReference type="GO" id="GO:0046872">
    <property type="term" value="F:metal ion binding"/>
    <property type="evidence" value="ECO:0007669"/>
    <property type="project" value="UniProtKB-KW"/>
</dbReference>
<reference evidence="5 6" key="1">
    <citation type="submission" date="2018-01" db="EMBL/GenBank/DDBJ databases">
        <title>Co-occurrence of chitin degradation, pigmentation and bioactivity in marine Pseudoalteromonas.</title>
        <authorList>
            <person name="Paulsen S."/>
            <person name="Gram L."/>
            <person name="Machado H."/>
        </authorList>
    </citation>
    <scope>NUCLEOTIDE SEQUENCE [LARGE SCALE GENOMIC DNA]</scope>
    <source>
        <strain evidence="5 6">S3898</strain>
    </source>
</reference>
<dbReference type="Proteomes" id="UP000291338">
    <property type="component" value="Unassembled WGS sequence"/>
</dbReference>
<sequence length="200" mass="22461">MNTKSKTLMVLFAGLLCIGSLLTFYFLNSTKDFNQPARTFDELGGDFTLESYRGDVSLSEFKGKFGIMYFGYMSCAEVCPNSLMVMSFAMQKLEEAGIDNTYGLFVSVDPLRDTSDRMKEFTDYFHPRILGLTGDADAVREVSAQYGVYYDESDLSDSFMEYSVSHASRFYIVNANGDLVKTMSHTTTSNELAAQIKEIM</sequence>
<evidence type="ECO:0000256" key="2">
    <source>
        <dbReference type="PIRSR" id="PIRSR603782-1"/>
    </source>
</evidence>
<evidence type="ECO:0000256" key="3">
    <source>
        <dbReference type="PIRSR" id="PIRSR603782-2"/>
    </source>
</evidence>
<comment type="caution">
    <text evidence="5">The sequence shown here is derived from an EMBL/GenBank/DDBJ whole genome shotgun (WGS) entry which is preliminary data.</text>
</comment>
<dbReference type="PANTHER" id="PTHR12151">
    <property type="entry name" value="ELECTRON TRANSPORT PROTIN SCO1/SENC FAMILY MEMBER"/>
    <property type="match status" value="1"/>
</dbReference>
<keyword evidence="4" id="KW-0812">Transmembrane</keyword>
<protein>
    <submittedName>
        <fullName evidence="5">SCO family protein</fullName>
    </submittedName>
</protein>
<dbReference type="EMBL" id="PPSX01000045">
    <property type="protein sequence ID" value="RZQ52655.1"/>
    <property type="molecule type" value="Genomic_DNA"/>
</dbReference>
<keyword evidence="4" id="KW-0472">Membrane</keyword>
<proteinExistence type="inferred from homology"/>
<feature type="binding site" evidence="2">
    <location>
        <position position="166"/>
    </location>
    <ligand>
        <name>Cu cation</name>
        <dbReference type="ChEBI" id="CHEBI:23378"/>
    </ligand>
</feature>
<gene>
    <name evidence="5" type="ORF">C1E23_12760</name>
</gene>
<dbReference type="InterPro" id="IPR036249">
    <property type="entry name" value="Thioredoxin-like_sf"/>
</dbReference>
<accession>A0A4Q7ILV3</accession>
<dbReference type="CDD" id="cd02968">
    <property type="entry name" value="SCO"/>
    <property type="match status" value="1"/>
</dbReference>